<dbReference type="Pfam" id="PF10708">
    <property type="entry name" value="DUF2510"/>
    <property type="match status" value="1"/>
</dbReference>
<evidence type="ECO:0000313" key="4">
    <source>
        <dbReference type="EMBL" id="MFC5503618.1"/>
    </source>
</evidence>
<dbReference type="InterPro" id="IPR018929">
    <property type="entry name" value="DUF2510"/>
</dbReference>
<organism evidence="4 5">
    <name type="scientific">Lysinimonas soli</name>
    <dbReference type="NCBI Taxonomy" id="1074233"/>
    <lineage>
        <taxon>Bacteria</taxon>
        <taxon>Bacillati</taxon>
        <taxon>Actinomycetota</taxon>
        <taxon>Actinomycetes</taxon>
        <taxon>Micrococcales</taxon>
        <taxon>Microbacteriaceae</taxon>
        <taxon>Lysinimonas</taxon>
    </lineage>
</organism>
<keyword evidence="2" id="KW-0812">Transmembrane</keyword>
<feature type="region of interest" description="Disordered" evidence="1">
    <location>
        <begin position="1"/>
        <end position="55"/>
    </location>
</feature>
<protein>
    <submittedName>
        <fullName evidence="4">DUF2510 domain-containing protein</fullName>
    </submittedName>
</protein>
<comment type="caution">
    <text evidence="4">The sequence shown here is derived from an EMBL/GenBank/DDBJ whole genome shotgun (WGS) entry which is preliminary data.</text>
</comment>
<dbReference type="EMBL" id="JBHSMG010000006">
    <property type="protein sequence ID" value="MFC5503618.1"/>
    <property type="molecule type" value="Genomic_DNA"/>
</dbReference>
<evidence type="ECO:0000313" key="5">
    <source>
        <dbReference type="Proteomes" id="UP001596039"/>
    </source>
</evidence>
<evidence type="ECO:0000256" key="1">
    <source>
        <dbReference type="SAM" id="MobiDB-lite"/>
    </source>
</evidence>
<name>A0ABW0NWC3_9MICO</name>
<reference evidence="5" key="1">
    <citation type="journal article" date="2019" name="Int. J. Syst. Evol. Microbiol.">
        <title>The Global Catalogue of Microorganisms (GCM) 10K type strain sequencing project: providing services to taxonomists for standard genome sequencing and annotation.</title>
        <authorList>
            <consortium name="The Broad Institute Genomics Platform"/>
            <consortium name="The Broad Institute Genome Sequencing Center for Infectious Disease"/>
            <person name="Wu L."/>
            <person name="Ma J."/>
        </authorList>
    </citation>
    <scope>NUCLEOTIDE SEQUENCE [LARGE SCALE GENOMIC DNA]</scope>
    <source>
        <strain evidence="5">CGMCC 4.6997</strain>
    </source>
</reference>
<dbReference type="Proteomes" id="UP001596039">
    <property type="component" value="Unassembled WGS sequence"/>
</dbReference>
<feature type="domain" description="DUF2510" evidence="3">
    <location>
        <begin position="8"/>
        <end position="40"/>
    </location>
</feature>
<gene>
    <name evidence="4" type="ORF">ACFPJ4_15335</name>
</gene>
<keyword evidence="5" id="KW-1185">Reference proteome</keyword>
<proteinExistence type="predicted"/>
<keyword evidence="2" id="KW-1133">Transmembrane helix</keyword>
<feature type="transmembrane region" description="Helical" evidence="2">
    <location>
        <begin position="148"/>
        <end position="174"/>
    </location>
</feature>
<keyword evidence="2" id="KW-0472">Membrane</keyword>
<feature type="transmembrane region" description="Helical" evidence="2">
    <location>
        <begin position="98"/>
        <end position="127"/>
    </location>
</feature>
<dbReference type="RefSeq" id="WP_386741360.1">
    <property type="nucleotide sequence ID" value="NZ_JBHSMG010000006.1"/>
</dbReference>
<accession>A0ABW0NWC3</accession>
<evidence type="ECO:0000259" key="3">
    <source>
        <dbReference type="Pfam" id="PF10708"/>
    </source>
</evidence>
<sequence length="186" mass="18860">MSDPLPVAGWYPDPEFAGQDRWWDGTSWSPHRRPSAPAFAPVPPPSPDFAAAPAPAPAWATAPASAPPAAPPGYTLGTAPGGPPAYAPAPTARNTTALVGFILSMSGILFPFLLNTLAGGIVSIVGLQRSKQLAAEGVVATGRGLSIAGILVGFICAFLTIALFVGIVLLSIWASQLDGGGYSTNA</sequence>
<evidence type="ECO:0000256" key="2">
    <source>
        <dbReference type="SAM" id="Phobius"/>
    </source>
</evidence>